<keyword evidence="1" id="KW-0732">Signal</keyword>
<evidence type="ECO:0000313" key="2">
    <source>
        <dbReference type="EMBL" id="RLU10808.1"/>
    </source>
</evidence>
<protein>
    <submittedName>
        <fullName evidence="2">NADH:ubiquinone oxidoreductase</fullName>
    </submittedName>
</protein>
<name>A0A3L8CSH9_9PSED</name>
<evidence type="ECO:0000313" key="5">
    <source>
        <dbReference type="Proteomes" id="UP000282672"/>
    </source>
</evidence>
<organism evidence="2 5">
    <name type="scientific">Pseudomonas prosekii</name>
    <dbReference type="NCBI Taxonomy" id="1148509"/>
    <lineage>
        <taxon>Bacteria</taxon>
        <taxon>Pseudomonadati</taxon>
        <taxon>Pseudomonadota</taxon>
        <taxon>Gammaproteobacteria</taxon>
        <taxon>Pseudomonadales</taxon>
        <taxon>Pseudomonadaceae</taxon>
        <taxon>Pseudomonas</taxon>
    </lineage>
</organism>
<gene>
    <name evidence="2" type="ORF">CS076_12025</name>
    <name evidence="3" type="ORF">CS078_00970</name>
</gene>
<keyword evidence="2" id="KW-0830">Ubiquinone</keyword>
<comment type="caution">
    <text evidence="2">The sequence shown here is derived from an EMBL/GenBank/DDBJ whole genome shotgun (WGS) entry which is preliminary data.</text>
</comment>
<dbReference type="RefSeq" id="WP_121732392.1">
    <property type="nucleotide sequence ID" value="NZ_PEGA01000010.1"/>
</dbReference>
<dbReference type="EMBL" id="PEGB01000001">
    <property type="protein sequence ID" value="RLU12304.1"/>
    <property type="molecule type" value="Genomic_DNA"/>
</dbReference>
<evidence type="ECO:0000313" key="3">
    <source>
        <dbReference type="EMBL" id="RLU12304.1"/>
    </source>
</evidence>
<evidence type="ECO:0000313" key="4">
    <source>
        <dbReference type="Proteomes" id="UP000282140"/>
    </source>
</evidence>
<sequence length="121" mass="13269">MRLMGLAWSALGLALMSGEALAQACVVHSTAERLDVKVCQQNRNIPEKLFADGFCQPNLPGQKVDVQYVDQCPSGAFGVCSNAQVANMPYRQDIHYYGVATDAAYLQPFCEAQSQGNWRKP</sequence>
<dbReference type="Proteomes" id="UP000282140">
    <property type="component" value="Unassembled WGS sequence"/>
</dbReference>
<feature type="chain" id="PRO_5044594871" evidence="1">
    <location>
        <begin position="23"/>
        <end position="121"/>
    </location>
</feature>
<evidence type="ECO:0000256" key="1">
    <source>
        <dbReference type="SAM" id="SignalP"/>
    </source>
</evidence>
<dbReference type="EMBL" id="PEGA01000010">
    <property type="protein sequence ID" value="RLU10808.1"/>
    <property type="molecule type" value="Genomic_DNA"/>
</dbReference>
<feature type="signal peptide" evidence="1">
    <location>
        <begin position="1"/>
        <end position="22"/>
    </location>
</feature>
<accession>A0A3L8CSH9</accession>
<keyword evidence="4" id="KW-1185">Reference proteome</keyword>
<reference evidence="4 5" key="1">
    <citation type="journal article" date="2018" name="Front. Microbiol.">
        <title>Discovery of Phloeophagus Beetles as a Source of Pseudomonas Strains That Produce Potentially New Bioactive Substances and Description of Pseudomonas bohemica sp. nov.</title>
        <authorList>
            <person name="Saati-Santamaria Z."/>
            <person name="Lopez-Mondejar R."/>
            <person name="Jimenez-Gomez A."/>
            <person name="Diez-Mendez A."/>
            <person name="Vetrovsky T."/>
            <person name="Igual J.M."/>
            <person name="Velazquez E."/>
            <person name="Kolarik M."/>
            <person name="Rivas R."/>
            <person name="Garcia-Fraile P."/>
        </authorList>
    </citation>
    <scope>NUCLEOTIDE SEQUENCE [LARGE SCALE GENOMIC DNA]</scope>
    <source>
        <strain evidence="2 5">A2-NA12</strain>
        <strain evidence="3 4">A2-NA13</strain>
    </source>
</reference>
<dbReference type="AlphaFoldDB" id="A0A3L8CSH9"/>
<proteinExistence type="predicted"/>
<dbReference type="Proteomes" id="UP000282672">
    <property type="component" value="Unassembled WGS sequence"/>
</dbReference>